<evidence type="ECO:0000313" key="1">
    <source>
        <dbReference type="EMBL" id="EPZ33473.1"/>
    </source>
</evidence>
<sequence>MIGLLEVTKLIISKHQGTKLIGYSLLNKLYIMCPVRIERSISFSEIQEWQISKILKRKIF</sequence>
<protein>
    <submittedName>
        <fullName evidence="1">Uncharacterized protein</fullName>
    </submittedName>
</protein>
<name>A0A075AT90_ROZAC</name>
<gene>
    <name evidence="1" type="ORF">O9G_001224</name>
</gene>
<dbReference type="EMBL" id="KE561054">
    <property type="protein sequence ID" value="EPZ33473.1"/>
    <property type="molecule type" value="Genomic_DNA"/>
</dbReference>
<dbReference type="AlphaFoldDB" id="A0A075AT90"/>
<reference evidence="1 2" key="1">
    <citation type="journal article" date="2013" name="Curr. Biol.">
        <title>Shared signatures of parasitism and phylogenomics unite Cryptomycota and microsporidia.</title>
        <authorList>
            <person name="James T.Y."/>
            <person name="Pelin A."/>
            <person name="Bonen L."/>
            <person name="Ahrendt S."/>
            <person name="Sain D."/>
            <person name="Corradi N."/>
            <person name="Stajich J.E."/>
        </authorList>
    </citation>
    <scope>NUCLEOTIDE SEQUENCE [LARGE SCALE GENOMIC DNA]</scope>
    <source>
        <strain evidence="1 2">CSF55</strain>
    </source>
</reference>
<keyword evidence="2" id="KW-1185">Reference proteome</keyword>
<dbReference type="HOGENOM" id="CLU_2943088_0_0_1"/>
<dbReference type="Proteomes" id="UP000030755">
    <property type="component" value="Unassembled WGS sequence"/>
</dbReference>
<evidence type="ECO:0000313" key="2">
    <source>
        <dbReference type="Proteomes" id="UP000030755"/>
    </source>
</evidence>
<organism evidence="1 2">
    <name type="scientific">Rozella allomycis (strain CSF55)</name>
    <dbReference type="NCBI Taxonomy" id="988480"/>
    <lineage>
        <taxon>Eukaryota</taxon>
        <taxon>Fungi</taxon>
        <taxon>Fungi incertae sedis</taxon>
        <taxon>Cryptomycota</taxon>
        <taxon>Cryptomycota incertae sedis</taxon>
        <taxon>Rozella</taxon>
    </lineage>
</organism>
<accession>A0A075AT90</accession>
<proteinExistence type="predicted"/>